<name>A0A366MF59_9EURY</name>
<accession>A0A366MF59</accession>
<dbReference type="AlphaFoldDB" id="A0A366MF59"/>
<sequence length="176" mass="19651">MNKIIKYGIIGIVFVVIILFGLNIIFTSENAGQKNIIDKIININGNNEENVSKNNNTMYKYGNSEIVHIKSKANVNSFISQLNKEQDLKKINIDKISNNSNIYQTSDGMYAVLIINSEKTEAIFIKSPTQEELIKAAEQTLAGGDFIGQLNDRLNNFKINGNPINKSNNITITNII</sequence>
<reference evidence="2 3" key="1">
    <citation type="submission" date="2018-06" db="EMBL/GenBank/DDBJ databases">
        <title>Genomic insight into two independent archaeal endosymbiosis events.</title>
        <authorList>
            <person name="Lind A.E."/>
            <person name="Lewis W.H."/>
            <person name="Spang A."/>
            <person name="Guy L."/>
            <person name="Embley M.T."/>
            <person name="Ettema T.J.G."/>
        </authorList>
    </citation>
    <scope>NUCLEOTIDE SEQUENCE [LARGE SCALE GENOMIC DNA]</scope>
    <source>
        <strain evidence="2">NOE</strain>
    </source>
</reference>
<keyword evidence="1" id="KW-0472">Membrane</keyword>
<proteinExistence type="predicted"/>
<feature type="transmembrane region" description="Helical" evidence="1">
    <location>
        <begin position="7"/>
        <end position="26"/>
    </location>
</feature>
<dbReference type="EMBL" id="NIZT01000010">
    <property type="protein sequence ID" value="RBQ24129.1"/>
    <property type="molecule type" value="Genomic_DNA"/>
</dbReference>
<gene>
    <name evidence="2" type="ORF">ALNOE001_05170</name>
</gene>
<dbReference type="Proteomes" id="UP000253099">
    <property type="component" value="Unassembled WGS sequence"/>
</dbReference>
<evidence type="ECO:0000313" key="3">
    <source>
        <dbReference type="Proteomes" id="UP000253099"/>
    </source>
</evidence>
<organism evidence="2 3">
    <name type="scientific">Candidatus Methanobinarius endosymbioticus</name>
    <dbReference type="NCBI Taxonomy" id="2006182"/>
    <lineage>
        <taxon>Archaea</taxon>
        <taxon>Methanobacteriati</taxon>
        <taxon>Methanobacteriota</taxon>
        <taxon>Methanomada group</taxon>
        <taxon>Methanobacteria</taxon>
        <taxon>Methanobacteriales</taxon>
        <taxon>Methanobacteriaceae</taxon>
        <taxon>Candidatus Methanobinarius</taxon>
    </lineage>
</organism>
<evidence type="ECO:0000313" key="2">
    <source>
        <dbReference type="EMBL" id="RBQ24129.1"/>
    </source>
</evidence>
<protein>
    <submittedName>
        <fullName evidence="2">Uncharacterized protein</fullName>
    </submittedName>
</protein>
<keyword evidence="1" id="KW-0812">Transmembrane</keyword>
<keyword evidence="3" id="KW-1185">Reference proteome</keyword>
<evidence type="ECO:0000256" key="1">
    <source>
        <dbReference type="SAM" id="Phobius"/>
    </source>
</evidence>
<comment type="caution">
    <text evidence="2">The sequence shown here is derived from an EMBL/GenBank/DDBJ whole genome shotgun (WGS) entry which is preliminary data.</text>
</comment>
<keyword evidence="1" id="KW-1133">Transmembrane helix</keyword>